<dbReference type="EMBL" id="FPHK01000135">
    <property type="protein sequence ID" value="SFV69747.1"/>
    <property type="molecule type" value="Genomic_DNA"/>
</dbReference>
<evidence type="ECO:0008006" key="2">
    <source>
        <dbReference type="Google" id="ProtNLM"/>
    </source>
</evidence>
<evidence type="ECO:0000313" key="1">
    <source>
        <dbReference type="EMBL" id="SFV69747.1"/>
    </source>
</evidence>
<organism evidence="1">
    <name type="scientific">hydrothermal vent metagenome</name>
    <dbReference type="NCBI Taxonomy" id="652676"/>
    <lineage>
        <taxon>unclassified sequences</taxon>
        <taxon>metagenomes</taxon>
        <taxon>ecological metagenomes</taxon>
    </lineage>
</organism>
<proteinExistence type="predicted"/>
<gene>
    <name evidence="1" type="ORF">MNB_SM-6-197</name>
</gene>
<sequence length="101" mass="11950">MKFDCLDIESIVGFEWDEGNIHKNENKHGLIWTTIEEVFFNEPLLVVEDFKHSLNECRCVALGRNNFNELITVIFTIRNQKIRVISARAMSKKERKFYEKA</sequence>
<dbReference type="InterPro" id="IPR038573">
    <property type="entry name" value="BrnT_sf"/>
</dbReference>
<protein>
    <recommendedName>
        <fullName evidence="2">COGs COG2929</fullName>
    </recommendedName>
</protein>
<dbReference type="Pfam" id="PF04365">
    <property type="entry name" value="BrnT_toxin"/>
    <property type="match status" value="1"/>
</dbReference>
<dbReference type="AlphaFoldDB" id="A0A1W1CVJ7"/>
<dbReference type="Gene3D" id="3.10.450.530">
    <property type="entry name" value="Ribonuclease toxin, BrnT, of type II toxin-antitoxin system"/>
    <property type="match status" value="1"/>
</dbReference>
<dbReference type="InterPro" id="IPR007460">
    <property type="entry name" value="BrnT_toxin"/>
</dbReference>
<reference evidence="1" key="1">
    <citation type="submission" date="2016-10" db="EMBL/GenBank/DDBJ databases">
        <authorList>
            <person name="de Groot N.N."/>
        </authorList>
    </citation>
    <scope>NUCLEOTIDE SEQUENCE</scope>
</reference>
<name>A0A1W1CVJ7_9ZZZZ</name>
<accession>A0A1W1CVJ7</accession>